<evidence type="ECO:0000256" key="10">
    <source>
        <dbReference type="ARBA" id="ARBA00023136"/>
    </source>
</evidence>
<dbReference type="InterPro" id="IPR050790">
    <property type="entry name" value="ExbB/TolQ_transport"/>
</dbReference>
<feature type="compositionally biased region" description="Pro residues" evidence="13">
    <location>
        <begin position="75"/>
        <end position="92"/>
    </location>
</feature>
<feature type="region of interest" description="Disordered" evidence="13">
    <location>
        <begin position="45"/>
        <end position="130"/>
    </location>
</feature>
<keyword evidence="4 12" id="KW-0813">Transport</keyword>
<feature type="compositionally biased region" description="Polar residues" evidence="13">
    <location>
        <begin position="120"/>
        <end position="129"/>
    </location>
</feature>
<accession>A0AB36ENS7</accession>
<dbReference type="PANTHER" id="PTHR30625">
    <property type="entry name" value="PROTEIN TOLQ"/>
    <property type="match status" value="1"/>
</dbReference>
<evidence type="ECO:0000256" key="12">
    <source>
        <dbReference type="RuleBase" id="RU004057"/>
    </source>
</evidence>
<comment type="subcellular location">
    <subcellularLocation>
        <location evidence="1">Cell inner membrane</location>
        <topology evidence="1">Multi-pass membrane protein</topology>
    </subcellularLocation>
    <subcellularLocation>
        <location evidence="12">Membrane</location>
        <topology evidence="12">Multi-pass membrane protein</topology>
    </subcellularLocation>
</comment>
<proteinExistence type="inferred from homology"/>
<reference evidence="16 17" key="1">
    <citation type="journal article" date="2016" name="PeerJ">
        <title>Gall-ID: tools for genotyping gall-causing phytopathogenic bacteria.</title>
        <authorList>
            <person name="Davis E.W.II."/>
            <person name="Weisberg A.J."/>
            <person name="Tabima J.F."/>
            <person name="Grunwald N.J."/>
            <person name="Chang J.H."/>
        </authorList>
    </citation>
    <scope>NUCLEOTIDE SEQUENCE [LARGE SCALE GENOMIC DNA]</scope>
    <source>
        <strain evidence="16 17">N2/73</strain>
    </source>
</reference>
<keyword evidence="7 14" id="KW-0812">Transmembrane</keyword>
<dbReference type="GO" id="GO:0005886">
    <property type="term" value="C:plasma membrane"/>
    <property type="evidence" value="ECO:0007669"/>
    <property type="project" value="UniProtKB-SubCell"/>
</dbReference>
<dbReference type="InterPro" id="IPR002898">
    <property type="entry name" value="MotA_ExbB_proton_chnl"/>
</dbReference>
<feature type="transmembrane region" description="Helical" evidence="14">
    <location>
        <begin position="21"/>
        <end position="40"/>
    </location>
</feature>
<keyword evidence="5" id="KW-1003">Cell membrane</keyword>
<evidence type="ECO:0000313" key="17">
    <source>
        <dbReference type="Proteomes" id="UP000093451"/>
    </source>
</evidence>
<dbReference type="RefSeq" id="WP_065688435.1">
    <property type="nucleotide sequence ID" value="NZ_JBLZPQ010000002.1"/>
</dbReference>
<evidence type="ECO:0000256" key="7">
    <source>
        <dbReference type="ARBA" id="ARBA00022692"/>
    </source>
</evidence>
<evidence type="ECO:0000259" key="15">
    <source>
        <dbReference type="Pfam" id="PF01618"/>
    </source>
</evidence>
<gene>
    <name evidence="16" type="ORF">A6U91_14050</name>
</gene>
<dbReference type="GO" id="GO:0022857">
    <property type="term" value="F:transmembrane transporter activity"/>
    <property type="evidence" value="ECO:0007669"/>
    <property type="project" value="InterPro"/>
</dbReference>
<dbReference type="EMBL" id="LXKT01000024">
    <property type="protein sequence ID" value="OCJ34953.1"/>
    <property type="molecule type" value="Genomic_DNA"/>
</dbReference>
<evidence type="ECO:0000256" key="6">
    <source>
        <dbReference type="ARBA" id="ARBA00022519"/>
    </source>
</evidence>
<dbReference type="AlphaFoldDB" id="A0AB36ENS7"/>
<comment type="function">
    <text evidence="11">Involved in the TonB-dependent energy-dependent transport of various receptor-bound substrates. Protects ExbD from proteolytic degradation and functionally stabilizes TonB.</text>
</comment>
<keyword evidence="9 14" id="KW-1133">Transmembrane helix</keyword>
<feature type="compositionally biased region" description="Polar residues" evidence="13">
    <location>
        <begin position="57"/>
        <end position="67"/>
    </location>
</feature>
<feature type="transmembrane region" description="Helical" evidence="14">
    <location>
        <begin position="163"/>
        <end position="185"/>
    </location>
</feature>
<name>A0AB36ENS7_AGRTU</name>
<keyword evidence="10 14" id="KW-0472">Membrane</keyword>
<evidence type="ECO:0000313" key="16">
    <source>
        <dbReference type="EMBL" id="OCJ34953.1"/>
    </source>
</evidence>
<evidence type="ECO:0000256" key="1">
    <source>
        <dbReference type="ARBA" id="ARBA00004429"/>
    </source>
</evidence>
<evidence type="ECO:0000256" key="13">
    <source>
        <dbReference type="SAM" id="MobiDB-lite"/>
    </source>
</evidence>
<evidence type="ECO:0000256" key="4">
    <source>
        <dbReference type="ARBA" id="ARBA00022448"/>
    </source>
</evidence>
<dbReference type="InterPro" id="IPR014164">
    <property type="entry name" value="TonB_ExbB_1"/>
</dbReference>
<feature type="compositionally biased region" description="Low complexity" evidence="13">
    <location>
        <begin position="93"/>
        <end position="119"/>
    </location>
</feature>
<protein>
    <recommendedName>
        <fullName evidence="3">Biopolymer transport protein ExbB</fullName>
    </recommendedName>
</protein>
<comment type="caution">
    <text evidence="16">The sequence shown here is derived from an EMBL/GenBank/DDBJ whole genome shotgun (WGS) entry which is preliminary data.</text>
</comment>
<feature type="domain" description="MotA/TolQ/ExbB proton channel" evidence="15">
    <location>
        <begin position="243"/>
        <end position="346"/>
    </location>
</feature>
<evidence type="ECO:0000256" key="5">
    <source>
        <dbReference type="ARBA" id="ARBA00022475"/>
    </source>
</evidence>
<evidence type="ECO:0000256" key="11">
    <source>
        <dbReference type="ARBA" id="ARBA00024816"/>
    </source>
</evidence>
<dbReference type="PANTHER" id="PTHR30625:SF16">
    <property type="entry name" value="BIOPOLYMER TRANSPORT PROTEIN EXBB"/>
    <property type="match status" value="1"/>
</dbReference>
<sequence>MSAETSTSSACFTRANKTRHISLAMTVTLLAGLSAGAVFAQSASETPIQPAPAPATETMQPAQSPAETPSAPAVQPVPPSAAAPTQPAPAQPAPAASNPTPAAEGVSPQPTQTEQPAPTNGTAAPNEVSTPVEPVVAEPASAGHRADIPHNLSPWGMFMAADWVVKGVMIGLAFASLVTWTVWVAKSIELAGARVRAGATLKVIRRAKTLNEATEAVEKKGGPAALMLRMATHEMQLSDAVVEHTDGGGIKERVSSALSRIETHAGRRMSRGTGALATIGSTAPFVGLFGTVWGIMNSFISISESQTTNLAVVAPGIAEALLATAIGLVAAIPAVVIYNVFARSITGYRHLLADAAAGVERLVSRDLDFRRIPPGSSKPAVSLVGR</sequence>
<evidence type="ECO:0000256" key="9">
    <source>
        <dbReference type="ARBA" id="ARBA00022989"/>
    </source>
</evidence>
<comment type="similarity">
    <text evidence="12">Belongs to the exbB/tolQ family.</text>
</comment>
<dbReference type="NCBIfam" id="TIGR02797">
    <property type="entry name" value="exbB"/>
    <property type="match status" value="1"/>
</dbReference>
<evidence type="ECO:0000256" key="3">
    <source>
        <dbReference type="ARBA" id="ARBA00022093"/>
    </source>
</evidence>
<dbReference type="GO" id="GO:0017038">
    <property type="term" value="P:protein import"/>
    <property type="evidence" value="ECO:0007669"/>
    <property type="project" value="TreeGrafter"/>
</dbReference>
<comment type="subunit">
    <text evidence="2">The accessory proteins ExbB and ExbD seem to form a complex with TonB.</text>
</comment>
<keyword evidence="8 12" id="KW-0653">Protein transport</keyword>
<keyword evidence="6" id="KW-0997">Cell inner membrane</keyword>
<evidence type="ECO:0000256" key="2">
    <source>
        <dbReference type="ARBA" id="ARBA00011471"/>
    </source>
</evidence>
<evidence type="ECO:0000256" key="14">
    <source>
        <dbReference type="SAM" id="Phobius"/>
    </source>
</evidence>
<feature type="transmembrane region" description="Helical" evidence="14">
    <location>
        <begin position="275"/>
        <end position="300"/>
    </location>
</feature>
<dbReference type="Pfam" id="PF01618">
    <property type="entry name" value="MotA_ExbB"/>
    <property type="match status" value="1"/>
</dbReference>
<evidence type="ECO:0000256" key="8">
    <source>
        <dbReference type="ARBA" id="ARBA00022927"/>
    </source>
</evidence>
<dbReference type="Proteomes" id="UP000093451">
    <property type="component" value="Unassembled WGS sequence"/>
</dbReference>
<organism evidence="16 17">
    <name type="scientific">Agrobacterium tumefaciens</name>
    <dbReference type="NCBI Taxonomy" id="358"/>
    <lineage>
        <taxon>Bacteria</taxon>
        <taxon>Pseudomonadati</taxon>
        <taxon>Pseudomonadota</taxon>
        <taxon>Alphaproteobacteria</taxon>
        <taxon>Hyphomicrobiales</taxon>
        <taxon>Rhizobiaceae</taxon>
        <taxon>Rhizobium/Agrobacterium group</taxon>
        <taxon>Agrobacterium</taxon>
        <taxon>Agrobacterium tumefaciens complex</taxon>
    </lineage>
</organism>
<feature type="transmembrane region" description="Helical" evidence="14">
    <location>
        <begin position="320"/>
        <end position="341"/>
    </location>
</feature>